<evidence type="ECO:0000313" key="3">
    <source>
        <dbReference type="Proteomes" id="UP001582793"/>
    </source>
</evidence>
<gene>
    <name evidence="2" type="ORF">AAFH96_27310</name>
</gene>
<protein>
    <submittedName>
        <fullName evidence="2">NB-ARC domain-containing protein</fullName>
    </submittedName>
</protein>
<dbReference type="InterPro" id="IPR027417">
    <property type="entry name" value="P-loop_NTPase"/>
</dbReference>
<dbReference type="RefSeq" id="WP_375736118.1">
    <property type="nucleotide sequence ID" value="NZ_JBCGDC010000107.1"/>
</dbReference>
<comment type="caution">
    <text evidence="2">The sequence shown here is derived from an EMBL/GenBank/DDBJ whole genome shotgun (WGS) entry which is preliminary data.</text>
</comment>
<dbReference type="PANTHER" id="PTHR35205">
    <property type="entry name" value="NB-ARC AND TPR DOMAIN PROTEIN"/>
    <property type="match status" value="1"/>
</dbReference>
<dbReference type="InterPro" id="IPR002182">
    <property type="entry name" value="NB-ARC"/>
</dbReference>
<dbReference type="Proteomes" id="UP001582793">
    <property type="component" value="Unassembled WGS sequence"/>
</dbReference>
<feature type="domain" description="NB-ARC" evidence="1">
    <location>
        <begin position="41"/>
        <end position="171"/>
    </location>
</feature>
<proteinExistence type="predicted"/>
<name>A0ABV5CXQ0_9ACTN</name>
<evidence type="ECO:0000259" key="1">
    <source>
        <dbReference type="Pfam" id="PF00931"/>
    </source>
</evidence>
<organism evidence="2 3">
    <name type="scientific">Polymorphospora lycopeni</name>
    <dbReference type="NCBI Taxonomy" id="3140240"/>
    <lineage>
        <taxon>Bacteria</taxon>
        <taxon>Bacillati</taxon>
        <taxon>Actinomycetota</taxon>
        <taxon>Actinomycetes</taxon>
        <taxon>Micromonosporales</taxon>
        <taxon>Micromonosporaceae</taxon>
        <taxon>Polymorphospora</taxon>
    </lineage>
</organism>
<sequence>MSWPCRIGVVPALADRRQRRPADEALAAAGAGGTVAGCEVLAGLGGVGKTQLAANVADQLWRDRRIDLLVWVAATSRSSVLTGYAQAAADVTGVEDSDPDQAAARLLAWLAGTDRRWLIVLDDLADPADLRGLWPPTTTTGRTVVTTRRRDAALQQGRTLIDVDLFTPGEAAAYLAGKLDGAADRLDETDQLAADLGYLPLALAQAATYILDQDLTCAAYRKRLARRRLARSAARSCWTI</sequence>
<accession>A0ABV5CXQ0</accession>
<dbReference type="EMBL" id="JBCGDC010000107">
    <property type="protein sequence ID" value="MFB6396785.1"/>
    <property type="molecule type" value="Genomic_DNA"/>
</dbReference>
<dbReference type="Pfam" id="PF00931">
    <property type="entry name" value="NB-ARC"/>
    <property type="match status" value="1"/>
</dbReference>
<keyword evidence="3" id="KW-1185">Reference proteome</keyword>
<evidence type="ECO:0000313" key="2">
    <source>
        <dbReference type="EMBL" id="MFB6396785.1"/>
    </source>
</evidence>
<dbReference type="PANTHER" id="PTHR35205:SF1">
    <property type="entry name" value="ZU5 DOMAIN-CONTAINING PROTEIN"/>
    <property type="match status" value="1"/>
</dbReference>
<reference evidence="2 3" key="1">
    <citation type="submission" date="2024-04" db="EMBL/GenBank/DDBJ databases">
        <title>Polymorphospora sp. isolated from Baiyangdian Lake in Xiong'an New Area.</title>
        <authorList>
            <person name="Zhang X."/>
            <person name="Liu J."/>
        </authorList>
    </citation>
    <scope>NUCLEOTIDE SEQUENCE [LARGE SCALE GENOMIC DNA]</scope>
    <source>
        <strain evidence="2 3">2-325</strain>
    </source>
</reference>
<dbReference type="SUPFAM" id="SSF52540">
    <property type="entry name" value="P-loop containing nucleoside triphosphate hydrolases"/>
    <property type="match status" value="1"/>
</dbReference>
<dbReference type="Gene3D" id="3.40.50.300">
    <property type="entry name" value="P-loop containing nucleotide triphosphate hydrolases"/>
    <property type="match status" value="1"/>
</dbReference>
<dbReference type="PRINTS" id="PR00364">
    <property type="entry name" value="DISEASERSIST"/>
</dbReference>